<dbReference type="AlphaFoldDB" id="A0A3R7QSZ8"/>
<dbReference type="Gene3D" id="3.40.50.300">
    <property type="entry name" value="P-loop containing nucleotide triphosphate hydrolases"/>
    <property type="match status" value="1"/>
</dbReference>
<dbReference type="EMBL" id="QCYY01001577">
    <property type="protein sequence ID" value="ROT77014.1"/>
    <property type="molecule type" value="Genomic_DNA"/>
</dbReference>
<feature type="domain" description="Sulfotransferase" evidence="3">
    <location>
        <begin position="59"/>
        <end position="341"/>
    </location>
</feature>
<evidence type="ECO:0000259" key="3">
    <source>
        <dbReference type="Pfam" id="PF00685"/>
    </source>
</evidence>
<evidence type="ECO:0000256" key="1">
    <source>
        <dbReference type="ARBA" id="ARBA00005771"/>
    </source>
</evidence>
<dbReference type="PANTHER" id="PTHR11783">
    <property type="entry name" value="SULFOTRANSFERASE SULT"/>
    <property type="match status" value="1"/>
</dbReference>
<gene>
    <name evidence="4" type="ORF">C7M84_004362</name>
</gene>
<keyword evidence="5" id="KW-1185">Reference proteome</keyword>
<dbReference type="OrthoDB" id="205623at2759"/>
<evidence type="ECO:0000313" key="5">
    <source>
        <dbReference type="Proteomes" id="UP000283509"/>
    </source>
</evidence>
<evidence type="ECO:0000313" key="4">
    <source>
        <dbReference type="EMBL" id="ROT77014.1"/>
    </source>
</evidence>
<name>A0A3R7QSZ8_PENVA</name>
<keyword evidence="2 4" id="KW-0808">Transferase</keyword>
<proteinExistence type="inferred from homology"/>
<dbReference type="SUPFAM" id="SSF52540">
    <property type="entry name" value="P-loop containing nucleoside triphosphate hydrolases"/>
    <property type="match status" value="1"/>
</dbReference>
<evidence type="ECO:0000256" key="2">
    <source>
        <dbReference type="ARBA" id="ARBA00022679"/>
    </source>
</evidence>
<dbReference type="GO" id="GO:0008146">
    <property type="term" value="F:sulfotransferase activity"/>
    <property type="evidence" value="ECO:0007669"/>
    <property type="project" value="InterPro"/>
</dbReference>
<dbReference type="Proteomes" id="UP000283509">
    <property type="component" value="Unassembled WGS sequence"/>
</dbReference>
<dbReference type="Pfam" id="PF00685">
    <property type="entry name" value="Sulfotransfer_1"/>
    <property type="match status" value="1"/>
</dbReference>
<accession>A0A3R7QSZ8</accession>
<sequence>MKLASGHEVTPLEGEELARQERDWTGYTEGMVRLHPGSWVFPAPFTDYADRIYNFEVKPSDVMVVTWPKCGTTWVQEVVWTMRNNPNLDHPQAALPVNARVPFLEFDMLMRSKKLTPPGPDHPIMQGFNKLCPGKNPADGIFVQIGEATPAPRTLKSHLPLSLLPPALVNVGKVVYVARNPKDVVVSFCHHSRIFKNHNYVGSFEDFVKYFIDGDLVYGPYWQHVKEAWEKKDNPNVHFLFYEDLKENNIEELKRLDDFLGTKLTQEQLNNVARHTSFPQMKARDSVLGGGDMEAVFNMEIVNKDGGFFRKGEVGDWKGKYTPELEAKMDDWIKTRLSDLGIGFKYTL</sequence>
<dbReference type="InterPro" id="IPR000863">
    <property type="entry name" value="Sulfotransferase_dom"/>
</dbReference>
<protein>
    <submittedName>
        <fullName evidence="4">Estrogen sulfotransferase</fullName>
    </submittedName>
</protein>
<comment type="similarity">
    <text evidence="1">Belongs to the sulfotransferase 1 family.</text>
</comment>
<organism evidence="4 5">
    <name type="scientific">Penaeus vannamei</name>
    <name type="common">Whiteleg shrimp</name>
    <name type="synonym">Litopenaeus vannamei</name>
    <dbReference type="NCBI Taxonomy" id="6689"/>
    <lineage>
        <taxon>Eukaryota</taxon>
        <taxon>Metazoa</taxon>
        <taxon>Ecdysozoa</taxon>
        <taxon>Arthropoda</taxon>
        <taxon>Crustacea</taxon>
        <taxon>Multicrustacea</taxon>
        <taxon>Malacostraca</taxon>
        <taxon>Eumalacostraca</taxon>
        <taxon>Eucarida</taxon>
        <taxon>Decapoda</taxon>
        <taxon>Dendrobranchiata</taxon>
        <taxon>Penaeoidea</taxon>
        <taxon>Penaeidae</taxon>
        <taxon>Penaeus</taxon>
    </lineage>
</organism>
<reference evidence="4 5" key="1">
    <citation type="submission" date="2018-04" db="EMBL/GenBank/DDBJ databases">
        <authorList>
            <person name="Zhang X."/>
            <person name="Yuan J."/>
            <person name="Li F."/>
            <person name="Xiang J."/>
        </authorList>
    </citation>
    <scope>NUCLEOTIDE SEQUENCE [LARGE SCALE GENOMIC DNA]</scope>
    <source>
        <tissue evidence="4">Muscle</tissue>
    </source>
</reference>
<reference evidence="4 5" key="2">
    <citation type="submission" date="2019-01" db="EMBL/GenBank/DDBJ databases">
        <title>The decoding of complex shrimp genome reveals the adaptation for benthos swimmer, frequently molting mechanism and breeding impact on genome.</title>
        <authorList>
            <person name="Sun Y."/>
            <person name="Gao Y."/>
            <person name="Yu Y."/>
        </authorList>
    </citation>
    <scope>NUCLEOTIDE SEQUENCE [LARGE SCALE GENOMIC DNA]</scope>
    <source>
        <tissue evidence="4">Muscle</tissue>
    </source>
</reference>
<dbReference type="InterPro" id="IPR027417">
    <property type="entry name" value="P-loop_NTPase"/>
</dbReference>
<comment type="caution">
    <text evidence="4">The sequence shown here is derived from an EMBL/GenBank/DDBJ whole genome shotgun (WGS) entry which is preliminary data.</text>
</comment>